<keyword evidence="3" id="KW-1185">Reference proteome</keyword>
<evidence type="ECO:0000313" key="2">
    <source>
        <dbReference type="EMBL" id="KAF5656284.1"/>
    </source>
</evidence>
<reference evidence="2 3" key="1">
    <citation type="submission" date="2020-05" db="EMBL/GenBank/DDBJ databases">
        <title>Identification and distribution of gene clusters putatively required for synthesis of sphingolipid metabolism inhibitors in phylogenetically diverse species of the filamentous fungus Fusarium.</title>
        <authorList>
            <person name="Kim H.-S."/>
            <person name="Busman M."/>
            <person name="Brown D.W."/>
            <person name="Divon H."/>
            <person name="Uhlig S."/>
            <person name="Proctor R.H."/>
        </authorList>
    </citation>
    <scope>NUCLEOTIDE SEQUENCE [LARGE SCALE GENOMIC DNA]</scope>
    <source>
        <strain evidence="2 3">NRRL 20693</strain>
    </source>
</reference>
<accession>A0A8H5WFI2</accession>
<dbReference type="EMBL" id="JAAGWQ010000377">
    <property type="protein sequence ID" value="KAF5656284.1"/>
    <property type="molecule type" value="Genomic_DNA"/>
</dbReference>
<sequence length="230" mass="25195">MADIQATEVPVAPAFDVAGSAVTATATLHHCDLFGRQNNYDSCGYYSLLGSGIKALEDGEELSIYLRGNTEQQVPYYDSTVFEVTTDSTNGQQAITSIDTTKGFIVTETDKLSPEPGKTYPSQGHRWRRYRQCRADRHLRTGLLVPSEKQAAVQRGCRGACTYACAGILSSTILTANVPTRCAFSVILDYNNNNYYASYPVQGSPPPLRDPRYSQMLVDGTNSPYQSPPL</sequence>
<dbReference type="OrthoDB" id="5146896at2759"/>
<name>A0A8H5WFI2_FUSHE</name>
<feature type="region of interest" description="Disordered" evidence="1">
    <location>
        <begin position="202"/>
        <end position="230"/>
    </location>
</feature>
<evidence type="ECO:0000256" key="1">
    <source>
        <dbReference type="SAM" id="MobiDB-lite"/>
    </source>
</evidence>
<evidence type="ECO:0000313" key="3">
    <source>
        <dbReference type="Proteomes" id="UP000567885"/>
    </source>
</evidence>
<feature type="compositionally biased region" description="Polar residues" evidence="1">
    <location>
        <begin position="220"/>
        <end position="230"/>
    </location>
</feature>
<gene>
    <name evidence="2" type="ORF">FHETE_11075</name>
</gene>
<organism evidence="2 3">
    <name type="scientific">Fusarium heterosporum</name>
    <dbReference type="NCBI Taxonomy" id="42747"/>
    <lineage>
        <taxon>Eukaryota</taxon>
        <taxon>Fungi</taxon>
        <taxon>Dikarya</taxon>
        <taxon>Ascomycota</taxon>
        <taxon>Pezizomycotina</taxon>
        <taxon>Sordariomycetes</taxon>
        <taxon>Hypocreomycetidae</taxon>
        <taxon>Hypocreales</taxon>
        <taxon>Nectriaceae</taxon>
        <taxon>Fusarium</taxon>
        <taxon>Fusarium heterosporum species complex</taxon>
    </lineage>
</organism>
<dbReference type="Proteomes" id="UP000567885">
    <property type="component" value="Unassembled WGS sequence"/>
</dbReference>
<dbReference type="AlphaFoldDB" id="A0A8H5WFI2"/>
<proteinExistence type="predicted"/>
<protein>
    <submittedName>
        <fullName evidence="2">Uncharacterized protein</fullName>
    </submittedName>
</protein>
<comment type="caution">
    <text evidence="2">The sequence shown here is derived from an EMBL/GenBank/DDBJ whole genome shotgun (WGS) entry which is preliminary data.</text>
</comment>